<feature type="domain" description="MIR" evidence="2">
    <location>
        <begin position="6"/>
        <end position="61"/>
    </location>
</feature>
<comment type="caution">
    <text evidence="3">The sequence shown here is derived from an EMBL/GenBank/DDBJ whole genome shotgun (WGS) entry which is preliminary data.</text>
</comment>
<reference evidence="3 4" key="1">
    <citation type="submission" date="2016-04" db="EMBL/GenBank/DDBJ databases">
        <title>Genome analyses suggest a sexual origin of heterokaryosis in a supposedly ancient asexual fungus.</title>
        <authorList>
            <person name="Ropars J."/>
            <person name="Sedzielewska K."/>
            <person name="Noel J."/>
            <person name="Charron P."/>
            <person name="Farinelli L."/>
            <person name="Marton T."/>
            <person name="Kruger M."/>
            <person name="Pelin A."/>
            <person name="Brachmann A."/>
            <person name="Corradi N."/>
        </authorList>
    </citation>
    <scope>NUCLEOTIDE SEQUENCE [LARGE SCALE GENOMIC DNA]</scope>
    <source>
        <strain evidence="3 4">A5</strain>
    </source>
</reference>
<dbReference type="Proteomes" id="UP000232722">
    <property type="component" value="Unassembled WGS sequence"/>
</dbReference>
<dbReference type="InterPro" id="IPR016093">
    <property type="entry name" value="MIR_motif"/>
</dbReference>
<evidence type="ECO:0000313" key="3">
    <source>
        <dbReference type="EMBL" id="PKB98763.1"/>
    </source>
</evidence>
<evidence type="ECO:0000313" key="4">
    <source>
        <dbReference type="Proteomes" id="UP000232722"/>
    </source>
</evidence>
<keyword evidence="1" id="KW-0677">Repeat</keyword>
<gene>
    <name evidence="3" type="ORF">RhiirA5_430842</name>
</gene>
<reference evidence="3 4" key="2">
    <citation type="submission" date="2017-09" db="EMBL/GenBank/DDBJ databases">
        <title>Extensive intraspecific genome diversity in a model arbuscular mycorrhizal fungus.</title>
        <authorList>
            <person name="Chen E.C."/>
            <person name="Morin E."/>
            <person name="Beaudet D."/>
            <person name="Noel J."/>
            <person name="Ndikumana S."/>
            <person name="Charron P."/>
            <person name="St-Onge C."/>
            <person name="Giorgi J."/>
            <person name="Grigoriev I.V."/>
            <person name="Roux C."/>
            <person name="Martin F.M."/>
            <person name="Corradi N."/>
        </authorList>
    </citation>
    <scope>NUCLEOTIDE SEQUENCE [LARGE SCALE GENOMIC DNA]</scope>
    <source>
        <strain evidence="3 4">A5</strain>
    </source>
</reference>
<dbReference type="VEuPathDB" id="FungiDB:RhiirA1_509582"/>
<dbReference type="PROSITE" id="PS50919">
    <property type="entry name" value="MIR"/>
    <property type="match status" value="1"/>
</dbReference>
<organism evidence="3 4">
    <name type="scientific">Rhizophagus irregularis</name>
    <dbReference type="NCBI Taxonomy" id="588596"/>
    <lineage>
        <taxon>Eukaryota</taxon>
        <taxon>Fungi</taxon>
        <taxon>Fungi incertae sedis</taxon>
        <taxon>Mucoromycota</taxon>
        <taxon>Glomeromycotina</taxon>
        <taxon>Glomeromycetes</taxon>
        <taxon>Glomerales</taxon>
        <taxon>Glomeraceae</taxon>
        <taxon>Rhizophagus</taxon>
    </lineage>
</organism>
<evidence type="ECO:0000256" key="1">
    <source>
        <dbReference type="ARBA" id="ARBA00022737"/>
    </source>
</evidence>
<dbReference type="VEuPathDB" id="FungiDB:FUN_014882"/>
<dbReference type="Gene3D" id="2.80.10.50">
    <property type="match status" value="1"/>
</dbReference>
<proteinExistence type="predicted"/>
<sequence>MVKSGLFDPKSGQMVALKHVSTGKYLSSINNLCYETGSMSQSVFAEYSDPGPNSLWIIKFIKELAAYSDTSITLQHVKSNMFLGIIYGYNYSYNSYSYRYHGSPSTKHTEVSCSNDAKNPYWVKDWKFNHGKVKSYQSFLKSYDIINLSIKKFYDNNDNYISNGQVVCLRSHDIQFTIGDYDALQEVCCHNERLGGNDEVNTVINAFSG</sequence>
<name>A0A2N0NW12_9GLOM</name>
<dbReference type="SUPFAM" id="SSF82109">
    <property type="entry name" value="MIR domain"/>
    <property type="match status" value="1"/>
</dbReference>
<dbReference type="InterPro" id="IPR036300">
    <property type="entry name" value="MIR_dom_sf"/>
</dbReference>
<accession>A0A2N0NW12</accession>
<dbReference type="AlphaFoldDB" id="A0A2N0NW12"/>
<protein>
    <recommendedName>
        <fullName evidence="2">MIR domain-containing protein</fullName>
    </recommendedName>
</protein>
<dbReference type="VEuPathDB" id="FungiDB:RhiirFUN_012017"/>
<evidence type="ECO:0000259" key="2">
    <source>
        <dbReference type="PROSITE" id="PS50919"/>
    </source>
</evidence>
<dbReference type="EMBL" id="LLXJ01002476">
    <property type="protein sequence ID" value="PKB98763.1"/>
    <property type="molecule type" value="Genomic_DNA"/>
</dbReference>